<dbReference type="InterPro" id="IPR008922">
    <property type="entry name" value="Di-copper_centre_dom_sf"/>
</dbReference>
<dbReference type="OrthoDB" id="6132182at2759"/>
<keyword evidence="3" id="KW-0732">Signal</keyword>
<accession>A0A135SM69</accession>
<organism evidence="6 7">
    <name type="scientific">Colletotrichum simmondsii</name>
    <dbReference type="NCBI Taxonomy" id="703756"/>
    <lineage>
        <taxon>Eukaryota</taxon>
        <taxon>Fungi</taxon>
        <taxon>Dikarya</taxon>
        <taxon>Ascomycota</taxon>
        <taxon>Pezizomycotina</taxon>
        <taxon>Sordariomycetes</taxon>
        <taxon>Hypocreomycetidae</taxon>
        <taxon>Glomerellales</taxon>
        <taxon>Glomerellaceae</taxon>
        <taxon>Colletotrichum</taxon>
        <taxon>Colletotrichum acutatum species complex</taxon>
    </lineage>
</organism>
<dbReference type="PROSITE" id="PS00497">
    <property type="entry name" value="TYROSINASE_1"/>
    <property type="match status" value="1"/>
</dbReference>
<evidence type="ECO:0000259" key="4">
    <source>
        <dbReference type="PROSITE" id="PS00497"/>
    </source>
</evidence>
<protein>
    <recommendedName>
        <fullName evidence="4 5">Tyrosinase copper-binding domain-containing protein</fullName>
    </recommendedName>
</protein>
<keyword evidence="2" id="KW-0186">Copper</keyword>
<feature type="chain" id="PRO_5007802601" description="Tyrosinase copper-binding domain-containing protein" evidence="3">
    <location>
        <begin position="21"/>
        <end position="360"/>
    </location>
</feature>
<feature type="domain" description="Tyrosinase copper-binding" evidence="5">
    <location>
        <begin position="234"/>
        <end position="245"/>
    </location>
</feature>
<dbReference type="GO" id="GO:0016491">
    <property type="term" value="F:oxidoreductase activity"/>
    <property type="evidence" value="ECO:0007669"/>
    <property type="project" value="InterPro"/>
</dbReference>
<dbReference type="InterPro" id="IPR050316">
    <property type="entry name" value="Tyrosinase/Hemocyanin"/>
</dbReference>
<dbReference type="GO" id="GO:0046872">
    <property type="term" value="F:metal ion binding"/>
    <property type="evidence" value="ECO:0007669"/>
    <property type="project" value="UniProtKB-KW"/>
</dbReference>
<evidence type="ECO:0000256" key="3">
    <source>
        <dbReference type="SAM" id="SignalP"/>
    </source>
</evidence>
<sequence>MPSFLSTAITILAASQGVLAACTNPSVRKSWSALTDDEKTSYISATLCLMDPAQAPAKTGYAGSTTRWEELQAAHVSQAQFVHSVGAFFPWHRWYMTVQEKLLRDDCGYTGPMPYWDEQAEQAVLPLENASILNASATAGFGSASLDANGCVVDGPYTNVRLTLDTELNRVAPVCLSRDFKQKEYDQVAQKIIDACMALEDYVNLNNCLGASPHTGGHYAIGGTMDDPSLSPGDPLFFLHHTNLDRLWWQWQAQNESRLTDIGGNNVAQGFFWSSVQPSSLGVNAFLPYFNDNGNETTLNHVMWMAGIAENITIAEVMDIKSDAICIEYHLSFGLGILTSWHLEKWRREDGFKIPSWVER</sequence>
<dbReference type="PROSITE" id="PS00498">
    <property type="entry name" value="TYROSINASE_2"/>
    <property type="match status" value="1"/>
</dbReference>
<evidence type="ECO:0000256" key="2">
    <source>
        <dbReference type="ARBA" id="ARBA00023008"/>
    </source>
</evidence>
<comment type="caution">
    <text evidence="6">The sequence shown here is derived from an EMBL/GenBank/DDBJ whole genome shotgun (WGS) entry which is preliminary data.</text>
</comment>
<dbReference type="EMBL" id="JFBX01000510">
    <property type="protein sequence ID" value="KXH37013.1"/>
    <property type="molecule type" value="Genomic_DNA"/>
</dbReference>
<dbReference type="AlphaFoldDB" id="A0A135SM69"/>
<dbReference type="InterPro" id="IPR002227">
    <property type="entry name" value="Tyrosinase_Cu-bd"/>
</dbReference>
<evidence type="ECO:0000259" key="5">
    <source>
        <dbReference type="PROSITE" id="PS00498"/>
    </source>
</evidence>
<dbReference type="SUPFAM" id="SSF48056">
    <property type="entry name" value="Di-copper centre-containing domain"/>
    <property type="match status" value="1"/>
</dbReference>
<reference evidence="6 7" key="1">
    <citation type="submission" date="2014-02" db="EMBL/GenBank/DDBJ databases">
        <title>The genome sequence of Colletotrichum simmondsii CBS122122.</title>
        <authorList>
            <person name="Baroncelli R."/>
            <person name="Thon M.R."/>
        </authorList>
    </citation>
    <scope>NUCLEOTIDE SEQUENCE [LARGE SCALE GENOMIC DNA]</scope>
    <source>
        <strain evidence="6 7">CBS122122</strain>
    </source>
</reference>
<keyword evidence="1" id="KW-0479">Metal-binding</keyword>
<evidence type="ECO:0000313" key="7">
    <source>
        <dbReference type="Proteomes" id="UP000070328"/>
    </source>
</evidence>
<dbReference type="Proteomes" id="UP000070328">
    <property type="component" value="Unassembled WGS sequence"/>
</dbReference>
<dbReference type="Pfam" id="PF00264">
    <property type="entry name" value="Tyrosinase"/>
    <property type="match status" value="1"/>
</dbReference>
<keyword evidence="7" id="KW-1185">Reference proteome</keyword>
<dbReference type="PANTHER" id="PTHR11474:SF126">
    <property type="entry name" value="TYROSINASE-LIKE PROTEIN TYR-1-RELATED"/>
    <property type="match status" value="1"/>
</dbReference>
<evidence type="ECO:0000256" key="1">
    <source>
        <dbReference type="ARBA" id="ARBA00022723"/>
    </source>
</evidence>
<dbReference type="PANTHER" id="PTHR11474">
    <property type="entry name" value="TYROSINASE FAMILY MEMBER"/>
    <property type="match status" value="1"/>
</dbReference>
<dbReference type="PRINTS" id="PR00092">
    <property type="entry name" value="TYROSINASE"/>
</dbReference>
<dbReference type="Gene3D" id="1.10.1280.10">
    <property type="entry name" value="Di-copper center containing domain from catechol oxidase"/>
    <property type="match status" value="1"/>
</dbReference>
<feature type="domain" description="Tyrosinase copper-binding" evidence="4">
    <location>
        <begin position="83"/>
        <end position="100"/>
    </location>
</feature>
<name>A0A135SM69_9PEZI</name>
<proteinExistence type="predicted"/>
<evidence type="ECO:0000313" key="6">
    <source>
        <dbReference type="EMBL" id="KXH37013.1"/>
    </source>
</evidence>
<gene>
    <name evidence="6" type="ORF">CSIM01_00077</name>
</gene>
<feature type="signal peptide" evidence="3">
    <location>
        <begin position="1"/>
        <end position="20"/>
    </location>
</feature>